<accession>A0ACD3AJZ9</accession>
<gene>
    <name evidence="1" type="ORF">BDN72DRAFT_162975</name>
</gene>
<sequence>MLLQFLPRGRSSISIFLVAILQAIYFFSFLQITTFVAPTSARIHGRRWPQSHARAITCQNHEVPDYFDYSAKSRQSSTADGYKPHLQRREDDYSCSEVKPCSNGACCSKVSGYCGYGPESCGTNGQSPNDACWSNCDAKAECGRFSEPANKTCPLNVCCSEFGFCGMTEEFCAKSNETGKGCQSNCDQPGSGGSGGDVQSRIIGYYEAWQYGRSCSGLTMQDLPVESLTHLNFAFAFIKPGTYDIVPMDDLSADLFQKFTELKARNRALKTIISLGGWTFNDNGTETQPVFGDMVSSQEKRRSFIDKLFIFLQHYGFDGVDFDWEYPGAPDRGGHPDDGVNFTQLLKELQEAIQGQPVKYVVSFTAPTSYWYLRWFDIEEMTKHLDFVNVMSYDLHGTWDATNPIGNNIYGHSNLTEIDLALNLFWRNHVEPGKINLGMGFYGRSFQLADPSCWQAGCPFKGGAKAGGCTGTSGFLSYKEISEIIEQENLSPYHDKEAAVKYITWNSDQWVSYDDQDTFQQKIKYANKLGLGGLLIWAVDQDIAELAAMRGLLYPKPLALFNRDADSQSYWEDAALGDCRVTDCGGKCNPGEVQVTTQPCGKATPVFRHSSQADSALCCPISSAPDPKDCRWEGGAPSCNGHCHPGQVATHSNRWGDGAYCEDGLKFYCCDIPGAKQIDCSWKDQCDSSEVLMTFAGTFLEDIADIAGIFGGLVGLALSDALNGFDRDLGQDFCCSQEEAKKWSNCQWHGQPGSCFDNHCDTGKQVQLAESKYGFGESCFPRLERSRSFCCDPADGQSPFLPVPLDYLFPNAPDEEDVDVDFKLKVDPTWGTGSDKPGADDDPNDAAFGFVILTSPEAIQQTLDKRDGSHWELFDCFDSTSEEEQTIRMVCADDSPSSNCHKIHLGHGAPGTIVEMPEGCGPGKYAVVKDMAESKNQSLPSGLRGRGLESAIVYDLSFDYDFTRVPGDLGDTMMRVDYSNERGYWDTVVDRASATSKQRKRSLAEHGGNHKRWLEEEWRDDLHFGGVDREELHRRWFGSDVIDWLRNLLGVAKVTKQVSHSIDETLVALLIDAQWGPCPVGGASAQANLNIKAQAHVHVDTNFGLTIIAKLDVPPDLSQSYLFFKNKGEVTAKFTMDAVASVVYDTGPKQLFGLDNFPGATFLIPGILTVGPNFKLMASVDTNLVVAGHLESQVNIVNWDTQQTYPQANAEFEPQALEDPDRDGTQVLGTPSFDYSVSARGQVTAHLLPTITFGIDFDPRWNVPSAKVDLVADGWLRLMASAEFTNNPATCPFTYSVDAGADLYAQLTVPDLFKWGTSNQKYPIGQIPAKTLVSGGTCPQSQGKRDYTPVSASDYSNNNSSVGRRDMVIGPLMVIPERYLQCPGSGDNVDLKCPLCGTPEEIGTSFIRRRDDDDPVVCLLPSLRPDNQICTWDGSDGLDEKVKPSGNASIASGKALVKRAPNIDDKWYAWEGTNYWFAGYPACSSANIPSMVTKWYHFRDDTSCIAEIARLNRNGMNVGSTPIKGNFASDHVFEVQLAVRFFKWLAGLSHTNPLGFRPGYTRPSQDWVEGILMGEPDYTPHANYPPFMITDQLLNHYKYKSVWAIIRLALMPSNLRPDLMAILSGGVNGAKRAWIAGDSVTISTTSLTQTIRDIRDSAGVFNFLSIPEIWSKFTGPSNQIEDLFWEFDQEYPWGTLPGEPVASPGRVRGIRPLWCWWIERSMEQVDRNAASWRTLAASAIGTHTGGNGQAERYRDGEFTTGWSSAARMSLPKPNNGQPGAGSADGSTTSRYGLWGTFGHGAI</sequence>
<protein>
    <submittedName>
        <fullName evidence="1">Uncharacterized protein</fullName>
    </submittedName>
</protein>
<organism evidence="1 2">
    <name type="scientific">Pluteus cervinus</name>
    <dbReference type="NCBI Taxonomy" id="181527"/>
    <lineage>
        <taxon>Eukaryota</taxon>
        <taxon>Fungi</taxon>
        <taxon>Dikarya</taxon>
        <taxon>Basidiomycota</taxon>
        <taxon>Agaricomycotina</taxon>
        <taxon>Agaricomycetes</taxon>
        <taxon>Agaricomycetidae</taxon>
        <taxon>Agaricales</taxon>
        <taxon>Pluteineae</taxon>
        <taxon>Pluteaceae</taxon>
        <taxon>Pluteus</taxon>
    </lineage>
</organism>
<name>A0ACD3AJZ9_9AGAR</name>
<reference evidence="1 2" key="1">
    <citation type="journal article" date="2019" name="Nat. Ecol. Evol.">
        <title>Megaphylogeny resolves global patterns of mushroom evolution.</title>
        <authorList>
            <person name="Varga T."/>
            <person name="Krizsan K."/>
            <person name="Foldi C."/>
            <person name="Dima B."/>
            <person name="Sanchez-Garcia M."/>
            <person name="Sanchez-Ramirez S."/>
            <person name="Szollosi G.J."/>
            <person name="Szarkandi J.G."/>
            <person name="Papp V."/>
            <person name="Albert L."/>
            <person name="Andreopoulos W."/>
            <person name="Angelini C."/>
            <person name="Antonin V."/>
            <person name="Barry K.W."/>
            <person name="Bougher N.L."/>
            <person name="Buchanan P."/>
            <person name="Buyck B."/>
            <person name="Bense V."/>
            <person name="Catcheside P."/>
            <person name="Chovatia M."/>
            <person name="Cooper J."/>
            <person name="Damon W."/>
            <person name="Desjardin D."/>
            <person name="Finy P."/>
            <person name="Geml J."/>
            <person name="Haridas S."/>
            <person name="Hughes K."/>
            <person name="Justo A."/>
            <person name="Karasinski D."/>
            <person name="Kautmanova I."/>
            <person name="Kiss B."/>
            <person name="Kocsube S."/>
            <person name="Kotiranta H."/>
            <person name="LaButti K.M."/>
            <person name="Lechner B.E."/>
            <person name="Liimatainen K."/>
            <person name="Lipzen A."/>
            <person name="Lukacs Z."/>
            <person name="Mihaltcheva S."/>
            <person name="Morgado L.N."/>
            <person name="Niskanen T."/>
            <person name="Noordeloos M.E."/>
            <person name="Ohm R.A."/>
            <person name="Ortiz-Santana B."/>
            <person name="Ovrebo C."/>
            <person name="Racz N."/>
            <person name="Riley R."/>
            <person name="Savchenko A."/>
            <person name="Shiryaev A."/>
            <person name="Soop K."/>
            <person name="Spirin V."/>
            <person name="Szebenyi C."/>
            <person name="Tomsovsky M."/>
            <person name="Tulloss R.E."/>
            <person name="Uehling J."/>
            <person name="Grigoriev I.V."/>
            <person name="Vagvolgyi C."/>
            <person name="Papp T."/>
            <person name="Martin F.M."/>
            <person name="Miettinen O."/>
            <person name="Hibbett D.S."/>
            <person name="Nagy L.G."/>
        </authorList>
    </citation>
    <scope>NUCLEOTIDE SEQUENCE [LARGE SCALE GENOMIC DNA]</scope>
    <source>
        <strain evidence="1 2">NL-1719</strain>
    </source>
</reference>
<proteinExistence type="predicted"/>
<evidence type="ECO:0000313" key="1">
    <source>
        <dbReference type="EMBL" id="TFK66092.1"/>
    </source>
</evidence>
<dbReference type="Proteomes" id="UP000308600">
    <property type="component" value="Unassembled WGS sequence"/>
</dbReference>
<dbReference type="EMBL" id="ML208416">
    <property type="protein sequence ID" value="TFK66092.1"/>
    <property type="molecule type" value="Genomic_DNA"/>
</dbReference>
<evidence type="ECO:0000313" key="2">
    <source>
        <dbReference type="Proteomes" id="UP000308600"/>
    </source>
</evidence>
<keyword evidence="2" id="KW-1185">Reference proteome</keyword>